<gene>
    <name evidence="1" type="ORF">BLE401_11085</name>
</gene>
<proteinExistence type="predicted"/>
<dbReference type="RefSeq" id="WP_062153543.1">
    <property type="nucleotide sequence ID" value="NZ_CP012373.2"/>
</dbReference>
<dbReference type="InterPro" id="IPR029069">
    <property type="entry name" value="HotDog_dom_sf"/>
</dbReference>
<dbReference type="Pfam" id="PF13279">
    <property type="entry name" value="4HBT_2"/>
    <property type="match status" value="1"/>
</dbReference>
<organism evidence="1 2">
    <name type="scientific">Beggiatoa leptomitoformis</name>
    <dbReference type="NCBI Taxonomy" id="288004"/>
    <lineage>
        <taxon>Bacteria</taxon>
        <taxon>Pseudomonadati</taxon>
        <taxon>Pseudomonadota</taxon>
        <taxon>Gammaproteobacteria</taxon>
        <taxon>Thiotrichales</taxon>
        <taxon>Thiotrichaceae</taxon>
        <taxon>Beggiatoa</taxon>
    </lineage>
</organism>
<evidence type="ECO:0000313" key="2">
    <source>
        <dbReference type="Proteomes" id="UP000234271"/>
    </source>
</evidence>
<dbReference type="OrthoDB" id="9799036at2"/>
<protein>
    <submittedName>
        <fullName evidence="1">Acyl-CoA thioesterase</fullName>
    </submittedName>
</protein>
<dbReference type="SUPFAM" id="SSF54637">
    <property type="entry name" value="Thioesterase/thiol ester dehydrase-isomerase"/>
    <property type="match status" value="1"/>
</dbReference>
<dbReference type="STRING" id="288004.AL038_13180"/>
<dbReference type="KEGG" id="blep:AL038_13180"/>
<sequence>MTEIPKKLLYRYTFPIRWSDMDALGHVNNARYFTFMEQARIEWLDSLGMKLEGEEGPVLVKAECNYLLPIVYPATVTVDTYVGKPGRSSVPFTHDIYDAHQPEKIYAHGHVTMVWVNYHMGKSLPLPDLWRQHFDA</sequence>
<dbReference type="InterPro" id="IPR050563">
    <property type="entry name" value="4-hydroxybenzoyl-CoA_TE"/>
</dbReference>
<reference evidence="2" key="1">
    <citation type="submission" date="2016-12" db="EMBL/GenBank/DDBJ databases">
        <title>Complete Genome Sequence of Beggiatoa leptomitiformis D-401.</title>
        <authorList>
            <person name="Fomenkov A."/>
            <person name="Vincze T."/>
            <person name="Grabovich M."/>
            <person name="Anton B.P."/>
            <person name="Dubinina G."/>
            <person name="Orlova M."/>
            <person name="Belousova E."/>
            <person name="Roberts R.J."/>
        </authorList>
    </citation>
    <scope>NUCLEOTIDE SEQUENCE [LARGE SCALE GENOMIC DNA]</scope>
    <source>
        <strain evidence="2">D-401</strain>
    </source>
</reference>
<dbReference type="PANTHER" id="PTHR31793:SF24">
    <property type="entry name" value="LONG-CHAIN ACYL-COA THIOESTERASE FADM"/>
    <property type="match status" value="1"/>
</dbReference>
<dbReference type="Gene3D" id="3.10.129.10">
    <property type="entry name" value="Hotdog Thioesterase"/>
    <property type="match status" value="1"/>
</dbReference>
<dbReference type="EMBL" id="CP018889">
    <property type="protein sequence ID" value="AUI69187.1"/>
    <property type="molecule type" value="Genomic_DNA"/>
</dbReference>
<accession>A0A2N9YFE0</accession>
<dbReference type="CDD" id="cd00586">
    <property type="entry name" value="4HBT"/>
    <property type="match status" value="1"/>
</dbReference>
<name>A0A2N9YFE0_9GAMM</name>
<dbReference type="Proteomes" id="UP000234271">
    <property type="component" value="Chromosome"/>
</dbReference>
<keyword evidence="2" id="KW-1185">Reference proteome</keyword>
<dbReference type="GO" id="GO:0047617">
    <property type="term" value="F:fatty acyl-CoA hydrolase activity"/>
    <property type="evidence" value="ECO:0007669"/>
    <property type="project" value="TreeGrafter"/>
</dbReference>
<dbReference type="PANTHER" id="PTHR31793">
    <property type="entry name" value="4-HYDROXYBENZOYL-COA THIOESTERASE FAMILY MEMBER"/>
    <property type="match status" value="1"/>
</dbReference>
<evidence type="ECO:0000313" key="1">
    <source>
        <dbReference type="EMBL" id="AUI69187.1"/>
    </source>
</evidence>
<dbReference type="AlphaFoldDB" id="A0A2N9YFE0"/>